<protein>
    <submittedName>
        <fullName evidence="2">Uncharacterized protein</fullName>
    </submittedName>
</protein>
<name>A0AC34FG76_9BILA</name>
<accession>A0AC34FG76</accession>
<reference evidence="2" key="1">
    <citation type="submission" date="2022-11" db="UniProtKB">
        <authorList>
            <consortium name="WormBaseParasite"/>
        </authorList>
    </citation>
    <scope>IDENTIFICATION</scope>
</reference>
<evidence type="ECO:0000313" key="2">
    <source>
        <dbReference type="WBParaSite" id="ES5_v2.g16231.t1"/>
    </source>
</evidence>
<evidence type="ECO:0000313" key="1">
    <source>
        <dbReference type="Proteomes" id="UP000887579"/>
    </source>
</evidence>
<proteinExistence type="predicted"/>
<dbReference type="Proteomes" id="UP000887579">
    <property type="component" value="Unplaced"/>
</dbReference>
<dbReference type="WBParaSite" id="ES5_v2.g16231.t1">
    <property type="protein sequence ID" value="ES5_v2.g16231.t1"/>
    <property type="gene ID" value="ES5_v2.g16231"/>
</dbReference>
<organism evidence="1 2">
    <name type="scientific">Panagrolaimus sp. ES5</name>
    <dbReference type="NCBI Taxonomy" id="591445"/>
    <lineage>
        <taxon>Eukaryota</taxon>
        <taxon>Metazoa</taxon>
        <taxon>Ecdysozoa</taxon>
        <taxon>Nematoda</taxon>
        <taxon>Chromadorea</taxon>
        <taxon>Rhabditida</taxon>
        <taxon>Tylenchina</taxon>
        <taxon>Panagrolaimomorpha</taxon>
        <taxon>Panagrolaimoidea</taxon>
        <taxon>Panagrolaimidae</taxon>
        <taxon>Panagrolaimus</taxon>
    </lineage>
</organism>
<sequence>MLPVFANNYSECRLTPDAFYLVPNYVHVISIKRMHLDQAQYYESFENASNPTFLKSNLDASTDKWMAKYLKLSGTFGAEYKYLKTTLVKERLWLMRKTFSYTAYTLTADPDMFHPTFAGIYI</sequence>